<feature type="domain" description="FecR protein" evidence="2">
    <location>
        <begin position="124"/>
        <end position="179"/>
    </location>
</feature>
<keyword evidence="1" id="KW-0472">Membrane</keyword>
<dbReference type="AlphaFoldDB" id="A0A4Z0V9N3"/>
<dbReference type="PANTHER" id="PTHR30273">
    <property type="entry name" value="PERIPLASMIC SIGNAL SENSOR AND SIGMA FACTOR ACTIVATOR FECR-RELATED"/>
    <property type="match status" value="1"/>
</dbReference>
<keyword evidence="1" id="KW-1133">Transmembrane helix</keyword>
<organism evidence="3 4">
    <name type="scientific">Duncaniella freteri</name>
    <dbReference type="NCBI Taxonomy" id="2530391"/>
    <lineage>
        <taxon>Bacteria</taxon>
        <taxon>Pseudomonadati</taxon>
        <taxon>Bacteroidota</taxon>
        <taxon>Bacteroidia</taxon>
        <taxon>Bacteroidales</taxon>
        <taxon>Muribaculaceae</taxon>
        <taxon>Duncaniella</taxon>
    </lineage>
</organism>
<comment type="caution">
    <text evidence="3">The sequence shown here is derived from an EMBL/GenBank/DDBJ whole genome shotgun (WGS) entry which is preliminary data.</text>
</comment>
<dbReference type="InterPro" id="IPR012373">
    <property type="entry name" value="Ferrdict_sens_TM"/>
</dbReference>
<evidence type="ECO:0000313" key="3">
    <source>
        <dbReference type="EMBL" id="TGG40837.1"/>
    </source>
</evidence>
<keyword evidence="4" id="KW-1185">Reference proteome</keyword>
<dbReference type="InterPro" id="IPR006860">
    <property type="entry name" value="FecR"/>
</dbReference>
<dbReference type="Proteomes" id="UP000297635">
    <property type="component" value="Unassembled WGS sequence"/>
</dbReference>
<reference evidence="3 4" key="1">
    <citation type="submission" date="2019-02" db="EMBL/GenBank/DDBJ databases">
        <title>Isolation and identification of novel species under the genus Muribaculum.</title>
        <authorList>
            <person name="Miyake S."/>
            <person name="Ding Y."/>
            <person name="Low A."/>
            <person name="Soh M."/>
            <person name="Seedorf H."/>
        </authorList>
    </citation>
    <scope>NUCLEOTIDE SEQUENCE [LARGE SCALE GENOMIC DNA]</scope>
    <source>
        <strain evidence="3 4">TLL-A3</strain>
    </source>
</reference>
<dbReference type="GO" id="GO:0016989">
    <property type="term" value="F:sigma factor antagonist activity"/>
    <property type="evidence" value="ECO:0007669"/>
    <property type="project" value="TreeGrafter"/>
</dbReference>
<proteinExistence type="predicted"/>
<dbReference type="RefSeq" id="WP_135471796.1">
    <property type="nucleotide sequence ID" value="NZ_CASJDB010000099.1"/>
</dbReference>
<dbReference type="GeneID" id="82149976"/>
<dbReference type="Pfam" id="PF04773">
    <property type="entry name" value="FecR"/>
    <property type="match status" value="1"/>
</dbReference>
<name>A0A4Z0V9N3_9BACT</name>
<accession>A0A4Z0V9N3</accession>
<dbReference type="PANTHER" id="PTHR30273:SF2">
    <property type="entry name" value="PROTEIN FECR"/>
    <property type="match status" value="1"/>
</dbReference>
<dbReference type="Gene3D" id="2.60.120.1440">
    <property type="match status" value="1"/>
</dbReference>
<protein>
    <recommendedName>
        <fullName evidence="2">FecR protein domain-containing protein</fullName>
    </recommendedName>
</protein>
<dbReference type="EMBL" id="SJSA01000001">
    <property type="protein sequence ID" value="TGG40837.1"/>
    <property type="molecule type" value="Genomic_DNA"/>
</dbReference>
<sequence>MFASGDFTASTNDAVERWLVDDEGRDVKDAALEELWEEASLSHGGEDVNDAWGVFCRKNGIPYNNTLNNTLANDPRKVRLRMLRIWQGVAAVFIIGFFVAVGLILGNDDEVSSEMVQSYAPVAATTSIMLPDGTEVQLNSRSLLLYPAKFEGGTRSVFLVGEACFKVKPDKEHPFIVNQRRSTDHSTRHRIQCKRLS</sequence>
<gene>
    <name evidence="3" type="ORF">EZ315_09255</name>
</gene>
<feature type="transmembrane region" description="Helical" evidence="1">
    <location>
        <begin position="85"/>
        <end position="105"/>
    </location>
</feature>
<evidence type="ECO:0000259" key="2">
    <source>
        <dbReference type="Pfam" id="PF04773"/>
    </source>
</evidence>
<evidence type="ECO:0000256" key="1">
    <source>
        <dbReference type="SAM" id="Phobius"/>
    </source>
</evidence>
<keyword evidence="1" id="KW-0812">Transmembrane</keyword>
<evidence type="ECO:0000313" key="4">
    <source>
        <dbReference type="Proteomes" id="UP000297635"/>
    </source>
</evidence>